<evidence type="ECO:0000313" key="2">
    <source>
        <dbReference type="Proteomes" id="UP000186026"/>
    </source>
</evidence>
<dbReference type="AlphaFoldDB" id="A0A1N7LSL9"/>
<accession>A0A1N7LSL9</accession>
<gene>
    <name evidence="1" type="ORF">SAMN05421761_10486</name>
</gene>
<proteinExistence type="predicted"/>
<sequence length="38" mass="4573">MKKAKKTGLANYIDIAKPDFYQGYIKVMCNPKRRQYKY</sequence>
<reference evidence="2" key="1">
    <citation type="submission" date="2017-01" db="EMBL/GenBank/DDBJ databases">
        <authorList>
            <person name="Varghese N."/>
            <person name="Submissions S."/>
        </authorList>
    </citation>
    <scope>NUCLEOTIDE SEQUENCE [LARGE SCALE GENOMIC DNA]</scope>
    <source>
        <strain evidence="2">DSM 46698</strain>
    </source>
</reference>
<name>A0A1N7LSL9_9BACT</name>
<dbReference type="EMBL" id="FTOP01000004">
    <property type="protein sequence ID" value="SIS76845.1"/>
    <property type="molecule type" value="Genomic_DNA"/>
</dbReference>
<organism evidence="1 2">
    <name type="scientific">Belliella pelovolcani</name>
    <dbReference type="NCBI Taxonomy" id="529505"/>
    <lineage>
        <taxon>Bacteria</taxon>
        <taxon>Pseudomonadati</taxon>
        <taxon>Bacteroidota</taxon>
        <taxon>Cytophagia</taxon>
        <taxon>Cytophagales</taxon>
        <taxon>Cyclobacteriaceae</taxon>
        <taxon>Belliella</taxon>
    </lineage>
</organism>
<dbReference type="Proteomes" id="UP000186026">
    <property type="component" value="Unassembled WGS sequence"/>
</dbReference>
<evidence type="ECO:0000313" key="1">
    <source>
        <dbReference type="EMBL" id="SIS76845.1"/>
    </source>
</evidence>
<dbReference type="STRING" id="529505.SAMN05421761_10486"/>
<keyword evidence="2" id="KW-1185">Reference proteome</keyword>
<protein>
    <submittedName>
        <fullName evidence="1">Uncharacterized protein</fullName>
    </submittedName>
</protein>